<feature type="compositionally biased region" description="Low complexity" evidence="2">
    <location>
        <begin position="165"/>
        <end position="175"/>
    </location>
</feature>
<feature type="region of interest" description="Disordered" evidence="2">
    <location>
        <begin position="142"/>
        <end position="186"/>
    </location>
</feature>
<dbReference type="InterPro" id="IPR013087">
    <property type="entry name" value="Znf_C2H2_type"/>
</dbReference>
<dbReference type="GO" id="GO:0008270">
    <property type="term" value="F:zinc ion binding"/>
    <property type="evidence" value="ECO:0007669"/>
    <property type="project" value="UniProtKB-KW"/>
</dbReference>
<dbReference type="STRING" id="568069.A0A1J1HRJ1"/>
<feature type="domain" description="C2H2-type" evidence="3">
    <location>
        <begin position="194"/>
        <end position="221"/>
    </location>
</feature>
<organism evidence="4 5">
    <name type="scientific">Clunio marinus</name>
    <dbReference type="NCBI Taxonomy" id="568069"/>
    <lineage>
        <taxon>Eukaryota</taxon>
        <taxon>Metazoa</taxon>
        <taxon>Ecdysozoa</taxon>
        <taxon>Arthropoda</taxon>
        <taxon>Hexapoda</taxon>
        <taxon>Insecta</taxon>
        <taxon>Pterygota</taxon>
        <taxon>Neoptera</taxon>
        <taxon>Endopterygota</taxon>
        <taxon>Diptera</taxon>
        <taxon>Nematocera</taxon>
        <taxon>Chironomoidea</taxon>
        <taxon>Chironomidae</taxon>
        <taxon>Clunio</taxon>
    </lineage>
</organism>
<keyword evidence="1" id="KW-0862">Zinc</keyword>
<evidence type="ECO:0000313" key="4">
    <source>
        <dbReference type="EMBL" id="CRK89094.1"/>
    </source>
</evidence>
<protein>
    <submittedName>
        <fullName evidence="4">CLUMA_CG002587, isoform A</fullName>
    </submittedName>
</protein>
<keyword evidence="1" id="KW-0479">Metal-binding</keyword>
<dbReference type="OrthoDB" id="7742467at2759"/>
<evidence type="ECO:0000256" key="1">
    <source>
        <dbReference type="PROSITE-ProRule" id="PRU00042"/>
    </source>
</evidence>
<dbReference type="PROSITE" id="PS50157">
    <property type="entry name" value="ZINC_FINGER_C2H2_2"/>
    <property type="match status" value="1"/>
</dbReference>
<evidence type="ECO:0000259" key="3">
    <source>
        <dbReference type="PROSITE" id="PS50157"/>
    </source>
</evidence>
<proteinExistence type="predicted"/>
<dbReference type="EMBL" id="CVRI01000010">
    <property type="protein sequence ID" value="CRK89094.1"/>
    <property type="molecule type" value="Genomic_DNA"/>
</dbReference>
<keyword evidence="1" id="KW-0863">Zinc-finger</keyword>
<evidence type="ECO:0000313" key="5">
    <source>
        <dbReference type="Proteomes" id="UP000183832"/>
    </source>
</evidence>
<sequence length="235" mass="25740">MILNLIRKEFCSVKRKLNRGLKQSRIVWLLMIVISLIANKSQLCLEVHNFTAIRAPCDLKSKLGQISPPSDEQPCDLRLFTPATCLIEFRAAAAQAIAAQAQNLSQAAATAIGNNNNSQPTATIGPVPSSQQLPFIKGLGLLPRTSLNTPQQSRDQIERKYDPRSSSSTGSASGTNQLSPLSQTPIPSAVGAPYSCSRCGNTYARPHSLNRHIRFECGVEPKHNLVLHMRTHQHR</sequence>
<keyword evidence="5" id="KW-1185">Reference proteome</keyword>
<evidence type="ECO:0000256" key="2">
    <source>
        <dbReference type="SAM" id="MobiDB-lite"/>
    </source>
</evidence>
<reference evidence="4 5" key="1">
    <citation type="submission" date="2015-04" db="EMBL/GenBank/DDBJ databases">
        <authorList>
            <person name="Syromyatnikov M.Y."/>
            <person name="Popov V.N."/>
        </authorList>
    </citation>
    <scope>NUCLEOTIDE SEQUENCE [LARGE SCALE GENOMIC DNA]</scope>
</reference>
<accession>A0A1J1HRJ1</accession>
<feature type="compositionally biased region" description="Polar residues" evidence="2">
    <location>
        <begin position="176"/>
        <end position="186"/>
    </location>
</feature>
<gene>
    <name evidence="4" type="primary">similar to AGAP005245-PH</name>
    <name evidence="4" type="ORF">CLUMA_CG002587</name>
</gene>
<dbReference type="Proteomes" id="UP000183832">
    <property type="component" value="Unassembled WGS sequence"/>
</dbReference>
<feature type="compositionally biased region" description="Polar residues" evidence="2">
    <location>
        <begin position="145"/>
        <end position="154"/>
    </location>
</feature>
<dbReference type="AlphaFoldDB" id="A0A1J1HRJ1"/>
<name>A0A1J1HRJ1_9DIPT</name>